<sequence>MEENLADQQKIGAQAQLLFHRNNAPAHSSAAAIAKLVELHYDSNSRGRSPEYRSHRRHGGKFGRSTKVLLYGGFKKVAPSLKPVAVSFLI</sequence>
<evidence type="ECO:0000313" key="2">
    <source>
        <dbReference type="Proteomes" id="UP001458880"/>
    </source>
</evidence>
<dbReference type="Proteomes" id="UP001458880">
    <property type="component" value="Unassembled WGS sequence"/>
</dbReference>
<dbReference type="EMBL" id="JASPKY010000234">
    <property type="protein sequence ID" value="KAK9717951.1"/>
    <property type="molecule type" value="Genomic_DNA"/>
</dbReference>
<proteinExistence type="predicted"/>
<dbReference type="AlphaFoldDB" id="A0AAW1KHF9"/>
<comment type="caution">
    <text evidence="1">The sequence shown here is derived from an EMBL/GenBank/DDBJ whole genome shotgun (WGS) entry which is preliminary data.</text>
</comment>
<keyword evidence="2" id="KW-1185">Reference proteome</keyword>
<accession>A0AAW1KHF9</accession>
<evidence type="ECO:0000313" key="1">
    <source>
        <dbReference type="EMBL" id="KAK9717951.1"/>
    </source>
</evidence>
<organism evidence="1 2">
    <name type="scientific">Popillia japonica</name>
    <name type="common">Japanese beetle</name>
    <dbReference type="NCBI Taxonomy" id="7064"/>
    <lineage>
        <taxon>Eukaryota</taxon>
        <taxon>Metazoa</taxon>
        <taxon>Ecdysozoa</taxon>
        <taxon>Arthropoda</taxon>
        <taxon>Hexapoda</taxon>
        <taxon>Insecta</taxon>
        <taxon>Pterygota</taxon>
        <taxon>Neoptera</taxon>
        <taxon>Endopterygota</taxon>
        <taxon>Coleoptera</taxon>
        <taxon>Polyphaga</taxon>
        <taxon>Scarabaeiformia</taxon>
        <taxon>Scarabaeidae</taxon>
        <taxon>Rutelinae</taxon>
        <taxon>Popillia</taxon>
    </lineage>
</organism>
<gene>
    <name evidence="1" type="ORF">QE152_g23452</name>
</gene>
<name>A0AAW1KHF9_POPJA</name>
<reference evidence="1 2" key="1">
    <citation type="journal article" date="2024" name="BMC Genomics">
        <title>De novo assembly and annotation of Popillia japonica's genome with initial clues to its potential as an invasive pest.</title>
        <authorList>
            <person name="Cucini C."/>
            <person name="Boschi S."/>
            <person name="Funari R."/>
            <person name="Cardaioli E."/>
            <person name="Iannotti N."/>
            <person name="Marturano G."/>
            <person name="Paoli F."/>
            <person name="Bruttini M."/>
            <person name="Carapelli A."/>
            <person name="Frati F."/>
            <person name="Nardi F."/>
        </authorList>
    </citation>
    <scope>NUCLEOTIDE SEQUENCE [LARGE SCALE GENOMIC DNA]</scope>
    <source>
        <strain evidence="1">DMR45628</strain>
    </source>
</reference>
<protein>
    <submittedName>
        <fullName evidence="1">Uncharacterized protein</fullName>
    </submittedName>
</protein>